<feature type="region of interest" description="Disordered" evidence="5">
    <location>
        <begin position="95"/>
        <end position="201"/>
    </location>
</feature>
<dbReference type="GO" id="GO:0008270">
    <property type="term" value="F:zinc ion binding"/>
    <property type="evidence" value="ECO:0007669"/>
    <property type="project" value="UniProtKB-KW"/>
</dbReference>
<organism evidence="7 8">
    <name type="scientific">Erythroxylum novogranatense</name>
    <dbReference type="NCBI Taxonomy" id="1862640"/>
    <lineage>
        <taxon>Eukaryota</taxon>
        <taxon>Viridiplantae</taxon>
        <taxon>Streptophyta</taxon>
        <taxon>Embryophyta</taxon>
        <taxon>Tracheophyta</taxon>
        <taxon>Spermatophyta</taxon>
        <taxon>Magnoliopsida</taxon>
        <taxon>eudicotyledons</taxon>
        <taxon>Gunneridae</taxon>
        <taxon>Pentapetalae</taxon>
        <taxon>rosids</taxon>
        <taxon>fabids</taxon>
        <taxon>Malpighiales</taxon>
        <taxon>Erythroxylaceae</taxon>
        <taxon>Erythroxylum</taxon>
    </lineage>
</organism>
<keyword evidence="1" id="KW-0479">Metal-binding</keyword>
<keyword evidence="8" id="KW-1185">Reference proteome</keyword>
<dbReference type="PROSITE" id="PS50119">
    <property type="entry name" value="ZF_BBOX"/>
    <property type="match status" value="1"/>
</dbReference>
<feature type="domain" description="B box-type" evidence="6">
    <location>
        <begin position="1"/>
        <end position="45"/>
    </location>
</feature>
<comment type="caution">
    <text evidence="7">The sequence shown here is derived from an EMBL/GenBank/DDBJ whole genome shotgun (WGS) entry which is preliminary data.</text>
</comment>
<dbReference type="InterPro" id="IPR000315">
    <property type="entry name" value="Znf_B-box"/>
</dbReference>
<sequence length="277" mass="30470">MKGCELCGGAARMYCESDQASLCWDCDEKVHCANFLVAKHYRSLLCQVCQSPTPWKASGPRLGPTVSICESCFNTHNKNDGKLLKGSNGEYLKEFRQGDEQSEVGDDEFDNGSDNYDDEEEEEETVEDDDDEGEEEEEDGDNQVVPWSGTASSPSTATSSSSSEEQFSNGFFSSSVGLKRTRDNNDSDDEIGSSSFHLASGRLISMDERSSYLGSVRPLKQSKLKENEVDDHGEIEDKSRSKAIEIVDSLTRLQQDMVTSGGNASETIIGICKLSRQ</sequence>
<keyword evidence="2 4" id="KW-0863">Zinc-finger</keyword>
<feature type="compositionally biased region" description="Low complexity" evidence="5">
    <location>
        <begin position="148"/>
        <end position="175"/>
    </location>
</feature>
<feature type="compositionally biased region" description="Acidic residues" evidence="5">
    <location>
        <begin position="100"/>
        <end position="141"/>
    </location>
</feature>
<dbReference type="InterPro" id="IPR049808">
    <property type="entry name" value="CONSTANS-like_Bbox1"/>
</dbReference>
<dbReference type="Proteomes" id="UP001159364">
    <property type="component" value="Linkage Group LG09"/>
</dbReference>
<accession>A0AAV8SRP9</accession>
<dbReference type="CDD" id="cd19821">
    <property type="entry name" value="Bbox1_BBX-like"/>
    <property type="match status" value="1"/>
</dbReference>
<evidence type="ECO:0000256" key="2">
    <source>
        <dbReference type="ARBA" id="ARBA00022771"/>
    </source>
</evidence>
<evidence type="ECO:0000313" key="8">
    <source>
        <dbReference type="Proteomes" id="UP001159364"/>
    </source>
</evidence>
<dbReference type="PANTHER" id="PTHR31717:SF60">
    <property type="entry name" value="B-BOX TYPE ZINC FINGER FAMILY PROTEIN"/>
    <property type="match status" value="1"/>
</dbReference>
<reference evidence="7 8" key="1">
    <citation type="submission" date="2021-09" db="EMBL/GenBank/DDBJ databases">
        <title>Genomic insights and catalytic innovation underlie evolution of tropane alkaloids biosynthesis.</title>
        <authorList>
            <person name="Wang Y.-J."/>
            <person name="Tian T."/>
            <person name="Huang J.-P."/>
            <person name="Huang S.-X."/>
        </authorList>
    </citation>
    <scope>NUCLEOTIDE SEQUENCE [LARGE SCALE GENOMIC DNA]</scope>
    <source>
        <strain evidence="7">KIB-2018</strain>
        <tissue evidence="7">Leaf</tissue>
    </source>
</reference>
<evidence type="ECO:0000313" key="7">
    <source>
        <dbReference type="EMBL" id="KAJ8754684.1"/>
    </source>
</evidence>
<evidence type="ECO:0000259" key="6">
    <source>
        <dbReference type="PROSITE" id="PS50119"/>
    </source>
</evidence>
<dbReference type="EMBL" id="JAIWQS010000009">
    <property type="protein sequence ID" value="KAJ8754684.1"/>
    <property type="molecule type" value="Genomic_DNA"/>
</dbReference>
<protein>
    <recommendedName>
        <fullName evidence="6">B box-type domain-containing protein</fullName>
    </recommendedName>
</protein>
<dbReference type="SMART" id="SM00336">
    <property type="entry name" value="BBOX"/>
    <property type="match status" value="1"/>
</dbReference>
<dbReference type="PANTHER" id="PTHR31717">
    <property type="entry name" value="ZINC FINGER PROTEIN CONSTANS-LIKE 10"/>
    <property type="match status" value="1"/>
</dbReference>
<gene>
    <name evidence="7" type="ORF">K2173_010775</name>
</gene>
<proteinExistence type="predicted"/>
<name>A0AAV8SRP9_9ROSI</name>
<evidence type="ECO:0000256" key="5">
    <source>
        <dbReference type="SAM" id="MobiDB-lite"/>
    </source>
</evidence>
<evidence type="ECO:0000256" key="3">
    <source>
        <dbReference type="ARBA" id="ARBA00022833"/>
    </source>
</evidence>
<evidence type="ECO:0000256" key="4">
    <source>
        <dbReference type="PROSITE-ProRule" id="PRU00024"/>
    </source>
</evidence>
<evidence type="ECO:0000256" key="1">
    <source>
        <dbReference type="ARBA" id="ARBA00022723"/>
    </source>
</evidence>
<dbReference type="AlphaFoldDB" id="A0AAV8SRP9"/>
<keyword evidence="3" id="KW-0862">Zinc</keyword>